<keyword evidence="6" id="KW-0175">Coiled coil</keyword>
<evidence type="ECO:0000256" key="2">
    <source>
        <dbReference type="ARBA" id="ARBA00012438"/>
    </source>
</evidence>
<dbReference type="AlphaFoldDB" id="A0A9X2F5I9"/>
<dbReference type="PANTHER" id="PTHR43304">
    <property type="entry name" value="PHYTOCHROME-LIKE PROTEIN CPH1"/>
    <property type="match status" value="1"/>
</dbReference>
<reference evidence="9" key="1">
    <citation type="submission" date="2022-06" db="EMBL/GenBank/DDBJ databases">
        <title>Solitalea sp. MAHUQ-68 isolated from rhizospheric soil.</title>
        <authorList>
            <person name="Huq M.A."/>
        </authorList>
    </citation>
    <scope>NUCLEOTIDE SEQUENCE</scope>
    <source>
        <strain evidence="9">MAHUQ-68</strain>
    </source>
</reference>
<organism evidence="9 10">
    <name type="scientific">Solitalea agri</name>
    <dbReference type="NCBI Taxonomy" id="2953739"/>
    <lineage>
        <taxon>Bacteria</taxon>
        <taxon>Pseudomonadati</taxon>
        <taxon>Bacteroidota</taxon>
        <taxon>Sphingobacteriia</taxon>
        <taxon>Sphingobacteriales</taxon>
        <taxon>Sphingobacteriaceae</taxon>
        <taxon>Solitalea</taxon>
    </lineage>
</organism>
<dbReference type="SMART" id="SM00388">
    <property type="entry name" value="HisKA"/>
    <property type="match status" value="1"/>
</dbReference>
<keyword evidence="5" id="KW-0418">Kinase</keyword>
<evidence type="ECO:0000313" key="9">
    <source>
        <dbReference type="EMBL" id="MCO4294645.1"/>
    </source>
</evidence>
<dbReference type="CDD" id="cd00082">
    <property type="entry name" value="HisKA"/>
    <property type="match status" value="1"/>
</dbReference>
<evidence type="ECO:0000256" key="1">
    <source>
        <dbReference type="ARBA" id="ARBA00000085"/>
    </source>
</evidence>
<proteinExistence type="predicted"/>
<sequence>MNQSNLKLLIIKIQGRFEFWQKIADDPSCFIQKDCFKESSKQANDLEMDFSTIIYQQKKLLQARNRLYVKNAEILIPIILITSLVGILISVIAYMGLQKEITNKQDNFLQLDKLKNELEAKIEQLNESNDELDRFAYIASHDLQEPLRKIISFSETLVKNHPKELNNDSKVYLGIISNASLRMKRLIEDLLNYSRLIPTSNSVTEQVNLNETVSTVLKDLELTFKEKNAKITIDDLPTIIGIKFQLNQLFLNLISNSLKYASADRSPEIHIFNSPVNTIVDDTFNPVAGIDYCQIEISDNGIGFEEKDEKEIFKIFNRLHGRNEYDGTGIGLAICKRVVENHKGYIKAHGKLNIGASFSIILPLNS</sequence>
<keyword evidence="3" id="KW-0597">Phosphoprotein</keyword>
<gene>
    <name evidence="9" type="ORF">NF867_17420</name>
</gene>
<dbReference type="SUPFAM" id="SSF55874">
    <property type="entry name" value="ATPase domain of HSP90 chaperone/DNA topoisomerase II/histidine kinase"/>
    <property type="match status" value="1"/>
</dbReference>
<dbReference type="PANTHER" id="PTHR43304:SF1">
    <property type="entry name" value="PAC DOMAIN-CONTAINING PROTEIN"/>
    <property type="match status" value="1"/>
</dbReference>
<dbReference type="PROSITE" id="PS50109">
    <property type="entry name" value="HIS_KIN"/>
    <property type="match status" value="1"/>
</dbReference>
<dbReference type="GO" id="GO:0005524">
    <property type="term" value="F:ATP binding"/>
    <property type="evidence" value="ECO:0007669"/>
    <property type="project" value="UniProtKB-KW"/>
</dbReference>
<comment type="caution">
    <text evidence="9">The sequence shown here is derived from an EMBL/GenBank/DDBJ whole genome shotgun (WGS) entry which is preliminary data.</text>
</comment>
<keyword evidence="9" id="KW-0547">Nucleotide-binding</keyword>
<evidence type="ECO:0000256" key="6">
    <source>
        <dbReference type="SAM" id="Coils"/>
    </source>
</evidence>
<dbReference type="Proteomes" id="UP001155182">
    <property type="component" value="Unassembled WGS sequence"/>
</dbReference>
<dbReference type="SMART" id="SM00387">
    <property type="entry name" value="HATPase_c"/>
    <property type="match status" value="1"/>
</dbReference>
<dbReference type="Gene3D" id="1.10.287.130">
    <property type="match status" value="1"/>
</dbReference>
<dbReference type="GO" id="GO:0000155">
    <property type="term" value="F:phosphorelay sensor kinase activity"/>
    <property type="evidence" value="ECO:0007669"/>
    <property type="project" value="InterPro"/>
</dbReference>
<feature type="transmembrane region" description="Helical" evidence="7">
    <location>
        <begin position="74"/>
        <end position="97"/>
    </location>
</feature>
<dbReference type="InterPro" id="IPR036097">
    <property type="entry name" value="HisK_dim/P_sf"/>
</dbReference>
<keyword evidence="9" id="KW-0067">ATP-binding</keyword>
<dbReference type="InterPro" id="IPR003661">
    <property type="entry name" value="HisK_dim/P_dom"/>
</dbReference>
<keyword evidence="7" id="KW-0472">Membrane</keyword>
<accession>A0A9X2F5I9</accession>
<comment type="catalytic activity">
    <reaction evidence="1">
        <text>ATP + protein L-histidine = ADP + protein N-phospho-L-histidine.</text>
        <dbReference type="EC" id="2.7.13.3"/>
    </reaction>
</comment>
<keyword evidence="10" id="KW-1185">Reference proteome</keyword>
<evidence type="ECO:0000256" key="5">
    <source>
        <dbReference type="ARBA" id="ARBA00022777"/>
    </source>
</evidence>
<evidence type="ECO:0000256" key="7">
    <source>
        <dbReference type="SAM" id="Phobius"/>
    </source>
</evidence>
<keyword evidence="7" id="KW-0812">Transmembrane</keyword>
<protein>
    <recommendedName>
        <fullName evidence="2">histidine kinase</fullName>
        <ecNumber evidence="2">2.7.13.3</ecNumber>
    </recommendedName>
</protein>
<dbReference type="Pfam" id="PF00512">
    <property type="entry name" value="HisKA"/>
    <property type="match status" value="1"/>
</dbReference>
<keyword evidence="7" id="KW-1133">Transmembrane helix</keyword>
<dbReference type="EMBL" id="JAMWYS010000058">
    <property type="protein sequence ID" value="MCO4294645.1"/>
    <property type="molecule type" value="Genomic_DNA"/>
</dbReference>
<feature type="domain" description="Histidine kinase" evidence="8">
    <location>
        <begin position="138"/>
        <end position="366"/>
    </location>
</feature>
<dbReference type="EC" id="2.7.13.3" evidence="2"/>
<dbReference type="InterPro" id="IPR036890">
    <property type="entry name" value="HATPase_C_sf"/>
</dbReference>
<dbReference type="RefSeq" id="WP_252589676.1">
    <property type="nucleotide sequence ID" value="NZ_JAMWYS010000058.1"/>
</dbReference>
<evidence type="ECO:0000259" key="8">
    <source>
        <dbReference type="PROSITE" id="PS50109"/>
    </source>
</evidence>
<feature type="coiled-coil region" evidence="6">
    <location>
        <begin position="101"/>
        <end position="135"/>
    </location>
</feature>
<name>A0A9X2F5I9_9SPHI</name>
<evidence type="ECO:0000256" key="3">
    <source>
        <dbReference type="ARBA" id="ARBA00022553"/>
    </source>
</evidence>
<dbReference type="Pfam" id="PF02518">
    <property type="entry name" value="HATPase_c"/>
    <property type="match status" value="1"/>
</dbReference>
<dbReference type="PRINTS" id="PR00344">
    <property type="entry name" value="BCTRLSENSOR"/>
</dbReference>
<evidence type="ECO:0000313" key="10">
    <source>
        <dbReference type="Proteomes" id="UP001155182"/>
    </source>
</evidence>
<dbReference type="Gene3D" id="3.30.565.10">
    <property type="entry name" value="Histidine kinase-like ATPase, C-terminal domain"/>
    <property type="match status" value="1"/>
</dbReference>
<dbReference type="InterPro" id="IPR004358">
    <property type="entry name" value="Sig_transdc_His_kin-like_C"/>
</dbReference>
<dbReference type="InterPro" id="IPR003594">
    <property type="entry name" value="HATPase_dom"/>
</dbReference>
<evidence type="ECO:0000256" key="4">
    <source>
        <dbReference type="ARBA" id="ARBA00022679"/>
    </source>
</evidence>
<dbReference type="InterPro" id="IPR005467">
    <property type="entry name" value="His_kinase_dom"/>
</dbReference>
<keyword evidence="4" id="KW-0808">Transferase</keyword>
<dbReference type="InterPro" id="IPR052162">
    <property type="entry name" value="Sensor_kinase/Photoreceptor"/>
</dbReference>
<dbReference type="SUPFAM" id="SSF47384">
    <property type="entry name" value="Homodimeric domain of signal transducing histidine kinase"/>
    <property type="match status" value="1"/>
</dbReference>